<dbReference type="STRING" id="1210063.GCA_001612665_00482"/>
<dbReference type="InterPro" id="IPR001647">
    <property type="entry name" value="HTH_TetR"/>
</dbReference>
<protein>
    <submittedName>
        <fullName evidence="4">TetR family transcriptional regulator</fullName>
    </submittedName>
</protein>
<dbReference type="Gene3D" id="1.10.357.10">
    <property type="entry name" value="Tetracycline Repressor, domain 2"/>
    <property type="match status" value="1"/>
</dbReference>
<sequence length="227" mass="24255">MKYVYSGPKAHPNGIAEQTLCKLLFMPRPRTHDPQIVLDAAEKLAADAGPTAVTVRAVAAATGVSNGALYHTFQSRQVVLARTWLRAAHRFLALQSADIDRAVAASDPETRTAAVLDAAEAPARLAVAHPDSARLLLLVDRAELLAGDLAPALAQEIADTEKALVAALNRLARALWGRADRRGLATVTTCLVDLPTALLLRRDRLTDPLARAQLRVAVRAVLDLGPH</sequence>
<dbReference type="GO" id="GO:0003700">
    <property type="term" value="F:DNA-binding transcription factor activity"/>
    <property type="evidence" value="ECO:0007669"/>
    <property type="project" value="TreeGrafter"/>
</dbReference>
<reference evidence="4 5" key="1">
    <citation type="submission" date="2019-03" db="EMBL/GenBank/DDBJ databases">
        <title>Genomic Encyclopedia of Type Strains, Phase IV (KMG-IV): sequencing the most valuable type-strain genomes for metagenomic binning, comparative biology and taxonomic classification.</title>
        <authorList>
            <person name="Goeker M."/>
        </authorList>
    </citation>
    <scope>NUCLEOTIDE SEQUENCE [LARGE SCALE GENOMIC DNA]</scope>
    <source>
        <strain evidence="4 5">DSM 44684</strain>
    </source>
</reference>
<dbReference type="EMBL" id="SMFR01000002">
    <property type="protein sequence ID" value="TCJ96791.1"/>
    <property type="molecule type" value="Genomic_DNA"/>
</dbReference>
<evidence type="ECO:0000256" key="1">
    <source>
        <dbReference type="ARBA" id="ARBA00023125"/>
    </source>
</evidence>
<dbReference type="PANTHER" id="PTHR30055:SF226">
    <property type="entry name" value="HTH-TYPE TRANSCRIPTIONAL REGULATOR PKSA"/>
    <property type="match status" value="1"/>
</dbReference>
<dbReference type="PANTHER" id="PTHR30055">
    <property type="entry name" value="HTH-TYPE TRANSCRIPTIONAL REGULATOR RUTR"/>
    <property type="match status" value="1"/>
</dbReference>
<dbReference type="Proteomes" id="UP000294856">
    <property type="component" value="Unassembled WGS sequence"/>
</dbReference>
<gene>
    <name evidence="4" type="ORF">DFR71_2824</name>
</gene>
<accession>A0A4R1FZL9</accession>
<evidence type="ECO:0000259" key="3">
    <source>
        <dbReference type="PROSITE" id="PS50977"/>
    </source>
</evidence>
<keyword evidence="1 2" id="KW-0238">DNA-binding</keyword>
<evidence type="ECO:0000256" key="2">
    <source>
        <dbReference type="PROSITE-ProRule" id="PRU00335"/>
    </source>
</evidence>
<organism evidence="4 5">
    <name type="scientific">Nocardia alba</name>
    <dbReference type="NCBI Taxonomy" id="225051"/>
    <lineage>
        <taxon>Bacteria</taxon>
        <taxon>Bacillati</taxon>
        <taxon>Actinomycetota</taxon>
        <taxon>Actinomycetes</taxon>
        <taxon>Mycobacteriales</taxon>
        <taxon>Nocardiaceae</taxon>
        <taxon>Nocardia</taxon>
    </lineage>
</organism>
<evidence type="ECO:0000313" key="5">
    <source>
        <dbReference type="Proteomes" id="UP000294856"/>
    </source>
</evidence>
<comment type="caution">
    <text evidence="4">The sequence shown here is derived from an EMBL/GenBank/DDBJ whole genome shotgun (WGS) entry which is preliminary data.</text>
</comment>
<dbReference type="PROSITE" id="PS50977">
    <property type="entry name" value="HTH_TETR_2"/>
    <property type="match status" value="1"/>
</dbReference>
<name>A0A4R1FZL9_9NOCA</name>
<proteinExistence type="predicted"/>
<dbReference type="PRINTS" id="PR00455">
    <property type="entry name" value="HTHTETR"/>
</dbReference>
<dbReference type="GO" id="GO:0000976">
    <property type="term" value="F:transcription cis-regulatory region binding"/>
    <property type="evidence" value="ECO:0007669"/>
    <property type="project" value="TreeGrafter"/>
</dbReference>
<dbReference type="SUPFAM" id="SSF46689">
    <property type="entry name" value="Homeodomain-like"/>
    <property type="match status" value="1"/>
</dbReference>
<dbReference type="AlphaFoldDB" id="A0A4R1FZL9"/>
<dbReference type="InterPro" id="IPR009057">
    <property type="entry name" value="Homeodomain-like_sf"/>
</dbReference>
<keyword evidence="5" id="KW-1185">Reference proteome</keyword>
<evidence type="ECO:0000313" key="4">
    <source>
        <dbReference type="EMBL" id="TCJ96791.1"/>
    </source>
</evidence>
<feature type="DNA-binding region" description="H-T-H motif" evidence="2">
    <location>
        <begin position="54"/>
        <end position="73"/>
    </location>
</feature>
<dbReference type="InterPro" id="IPR050109">
    <property type="entry name" value="HTH-type_TetR-like_transc_reg"/>
</dbReference>
<feature type="domain" description="HTH tetR-type" evidence="3">
    <location>
        <begin position="31"/>
        <end position="91"/>
    </location>
</feature>
<dbReference type="Pfam" id="PF00440">
    <property type="entry name" value="TetR_N"/>
    <property type="match status" value="1"/>
</dbReference>